<protein>
    <submittedName>
        <fullName evidence="8">Integral component of membrane</fullName>
    </submittedName>
</protein>
<feature type="transmembrane region" description="Helical" evidence="6">
    <location>
        <begin position="374"/>
        <end position="395"/>
    </location>
</feature>
<sequence>MALPKAHLQLLNIPREVRDHIYSYLHRELELRTVERLGDTQVIFGLTNAPYPSVLRTHSRIHDEYKASHPFKHLSASATNIDHFSDLWKWHTDSKSTQQDNAALARLKHVILRFTHLPSPAAQSNNAVTAIIDALALTAPSLQSIMIGEFRSLQKYSDATLPKDLNYPAADKLISLPPQLQGLRLVQRVDCRWYHSFCAAPTPDSVTHSLFQCQPGAQIVPTVIGSETEASRDFGGYTAWKRFLSLYLAFIAVLATLFFYALDATMLAVDWMGTVVLMIKTQIGLGVLSIPSAFDALGLVLGVICLLGIGGMITWGNHVVGAFKRNHLKVYSIVDVGEMLGGKIVKEFMTLAFMLWWICLAAAGFSIISTVFNALSLHGACTAVFVAVAAVIGFLTGSIRTLGKISWLAWIGVISIITALLTLTIAVGLQDRPAEAPQTGPYVSNYKLIRNPTFNEGMGAINSFVFAYAGTPAFFAIISEMRDPAMYNKAIYTCQATMTGIYVLVGVVVYYFCGTFVSSPALGSARSLLKRVCYGLVLPCLIVLTCLVTYYPNKYVFLRALKGSKHLVSNSRIHWTTWLSCTLRVTIVAYIICLAVPNLGPIISLVGALLATFMSLQPLGAMWLYDNFKRPNKGLRWMVGVAFALFVISIGTYIMVAGSYSAIVAIIADYNSGSSGAWSCADNSNSASGGH</sequence>
<feature type="transmembrane region" description="Helical" evidence="6">
    <location>
        <begin position="460"/>
        <end position="478"/>
    </location>
</feature>
<evidence type="ECO:0000256" key="6">
    <source>
        <dbReference type="SAM" id="Phobius"/>
    </source>
</evidence>
<reference evidence="8 9" key="1">
    <citation type="journal article" date="2016" name="Sci. Rep.">
        <title>Draft genome sequencing and secretome analysis of fungal phytopathogen Ascochyta rabiei provides insight into the necrotrophic effector repertoire.</title>
        <authorList>
            <person name="Verma S."/>
            <person name="Gazara R.K."/>
            <person name="Nizam S."/>
            <person name="Parween S."/>
            <person name="Chattopadhyay D."/>
            <person name="Verma P.K."/>
        </authorList>
    </citation>
    <scope>NUCLEOTIDE SEQUENCE [LARGE SCALE GENOMIC DNA]</scope>
    <source>
        <strain evidence="8 9">ArDII</strain>
    </source>
</reference>
<comment type="similarity">
    <text evidence="2">Belongs to the amino acid/polyamine transporter 2 family.</text>
</comment>
<evidence type="ECO:0000313" key="9">
    <source>
        <dbReference type="Proteomes" id="UP000076837"/>
    </source>
</evidence>
<feature type="transmembrane region" description="Helical" evidence="6">
    <location>
        <begin position="244"/>
        <end position="262"/>
    </location>
</feature>
<comment type="caution">
    <text evidence="8">The sequence shown here is derived from an EMBL/GenBank/DDBJ whole genome shotgun (WGS) entry which is preliminary data.</text>
</comment>
<dbReference type="PANTHER" id="PTHR22950:SF683">
    <property type="entry name" value="AMINO ACID TRANSPORTER (EUROFUNG)"/>
    <property type="match status" value="1"/>
</dbReference>
<dbReference type="PANTHER" id="PTHR22950">
    <property type="entry name" value="AMINO ACID TRANSPORTER"/>
    <property type="match status" value="1"/>
</dbReference>
<dbReference type="Proteomes" id="UP000076837">
    <property type="component" value="Unassembled WGS sequence"/>
</dbReference>
<dbReference type="GO" id="GO:0016020">
    <property type="term" value="C:membrane"/>
    <property type="evidence" value="ECO:0007669"/>
    <property type="project" value="UniProtKB-SubCell"/>
</dbReference>
<keyword evidence="4 6" id="KW-1133">Transmembrane helix</keyword>
<name>A0A163AMX1_DIDRA</name>
<feature type="transmembrane region" description="Helical" evidence="6">
    <location>
        <begin position="269"/>
        <end position="290"/>
    </location>
</feature>
<evidence type="ECO:0000256" key="5">
    <source>
        <dbReference type="ARBA" id="ARBA00023136"/>
    </source>
</evidence>
<proteinExistence type="inferred from homology"/>
<feature type="domain" description="Amino acid transporter transmembrane" evidence="7">
    <location>
        <begin position="271"/>
        <end position="663"/>
    </location>
</feature>
<comment type="subcellular location">
    <subcellularLocation>
        <location evidence="1">Membrane</location>
        <topology evidence="1">Multi-pass membrane protein</topology>
    </subcellularLocation>
</comment>
<dbReference type="InterPro" id="IPR013057">
    <property type="entry name" value="AA_transpt_TM"/>
</dbReference>
<evidence type="ECO:0000256" key="4">
    <source>
        <dbReference type="ARBA" id="ARBA00022989"/>
    </source>
</evidence>
<accession>A0A163AMX1</accession>
<dbReference type="Pfam" id="PF01490">
    <property type="entry name" value="Aa_trans"/>
    <property type="match status" value="1"/>
</dbReference>
<keyword evidence="5 6" id="KW-0472">Membrane</keyword>
<dbReference type="AlphaFoldDB" id="A0A163AMX1"/>
<evidence type="ECO:0000259" key="7">
    <source>
        <dbReference type="Pfam" id="PF01490"/>
    </source>
</evidence>
<feature type="transmembrane region" description="Helical" evidence="6">
    <location>
        <begin position="532"/>
        <end position="552"/>
    </location>
</feature>
<feature type="transmembrane region" description="Helical" evidence="6">
    <location>
        <begin position="490"/>
        <end position="512"/>
    </location>
</feature>
<evidence type="ECO:0000313" key="8">
    <source>
        <dbReference type="EMBL" id="KZM21278.1"/>
    </source>
</evidence>
<dbReference type="GO" id="GO:0015179">
    <property type="term" value="F:L-amino acid transmembrane transporter activity"/>
    <property type="evidence" value="ECO:0007669"/>
    <property type="project" value="TreeGrafter"/>
</dbReference>
<keyword evidence="9" id="KW-1185">Reference proteome</keyword>
<feature type="transmembrane region" description="Helical" evidence="6">
    <location>
        <begin position="348"/>
        <end position="368"/>
    </location>
</feature>
<feature type="transmembrane region" description="Helical" evidence="6">
    <location>
        <begin position="603"/>
        <end position="625"/>
    </location>
</feature>
<feature type="transmembrane region" description="Helical" evidence="6">
    <location>
        <begin position="573"/>
        <end position="597"/>
    </location>
</feature>
<feature type="transmembrane region" description="Helical" evidence="6">
    <location>
        <begin position="407"/>
        <end position="429"/>
    </location>
</feature>
<evidence type="ECO:0000256" key="2">
    <source>
        <dbReference type="ARBA" id="ARBA00008066"/>
    </source>
</evidence>
<keyword evidence="3 6" id="KW-0812">Transmembrane</keyword>
<dbReference type="EMBL" id="JYNV01000252">
    <property type="protein sequence ID" value="KZM21278.1"/>
    <property type="molecule type" value="Genomic_DNA"/>
</dbReference>
<feature type="transmembrane region" description="Helical" evidence="6">
    <location>
        <begin position="296"/>
        <end position="315"/>
    </location>
</feature>
<feature type="transmembrane region" description="Helical" evidence="6">
    <location>
        <begin position="637"/>
        <end position="668"/>
    </location>
</feature>
<organism evidence="8 9">
    <name type="scientific">Didymella rabiei</name>
    <name type="common">Chickpea ascochyta blight fungus</name>
    <name type="synonym">Mycosphaerella rabiei</name>
    <dbReference type="NCBI Taxonomy" id="5454"/>
    <lineage>
        <taxon>Eukaryota</taxon>
        <taxon>Fungi</taxon>
        <taxon>Dikarya</taxon>
        <taxon>Ascomycota</taxon>
        <taxon>Pezizomycotina</taxon>
        <taxon>Dothideomycetes</taxon>
        <taxon>Pleosporomycetidae</taxon>
        <taxon>Pleosporales</taxon>
        <taxon>Pleosporineae</taxon>
        <taxon>Didymellaceae</taxon>
        <taxon>Ascochyta</taxon>
    </lineage>
</organism>
<dbReference type="STRING" id="5454.A0A163AMX1"/>
<gene>
    <name evidence="8" type="ORF">ST47_g7570</name>
</gene>
<evidence type="ECO:0000256" key="3">
    <source>
        <dbReference type="ARBA" id="ARBA00022692"/>
    </source>
</evidence>
<evidence type="ECO:0000256" key="1">
    <source>
        <dbReference type="ARBA" id="ARBA00004141"/>
    </source>
</evidence>